<keyword evidence="3 5" id="KW-0663">Pyridoxal phosphate</keyword>
<dbReference type="RefSeq" id="WP_124221022.1">
    <property type="nucleotide sequence ID" value="NZ_RKRF01000008.1"/>
</dbReference>
<comment type="cofactor">
    <cofactor evidence="1">
        <name>pyridoxal 5'-phosphate</name>
        <dbReference type="ChEBI" id="CHEBI:597326"/>
    </cofactor>
</comment>
<dbReference type="Pfam" id="PF00291">
    <property type="entry name" value="PALP"/>
    <property type="match status" value="1"/>
</dbReference>
<evidence type="ECO:0000256" key="3">
    <source>
        <dbReference type="ARBA" id="ARBA00022898"/>
    </source>
</evidence>
<dbReference type="Gene3D" id="3.40.50.1100">
    <property type="match status" value="2"/>
</dbReference>
<dbReference type="InterPro" id="IPR001926">
    <property type="entry name" value="TrpB-like_PALP"/>
</dbReference>
<keyword evidence="8" id="KW-1185">Reference proteome</keyword>
<proteinExistence type="inferred from homology"/>
<name>A0A3N5B9R5_9BACI</name>
<dbReference type="GO" id="GO:0019148">
    <property type="term" value="F:D-cysteine desulfhydrase activity"/>
    <property type="evidence" value="ECO:0007669"/>
    <property type="project" value="TreeGrafter"/>
</dbReference>
<feature type="active site" description="Nucleophile" evidence="4">
    <location>
        <position position="65"/>
    </location>
</feature>
<feature type="domain" description="Tryptophan synthase beta chain-like PALP" evidence="6">
    <location>
        <begin position="6"/>
        <end position="301"/>
    </location>
</feature>
<dbReference type="GO" id="GO:1901605">
    <property type="term" value="P:alpha-amino acid metabolic process"/>
    <property type="evidence" value="ECO:0007669"/>
    <property type="project" value="UniProtKB-ARBA"/>
</dbReference>
<comment type="caution">
    <text evidence="7">The sequence shown here is derived from an EMBL/GenBank/DDBJ whole genome shotgun (WGS) entry which is preliminary data.</text>
</comment>
<dbReference type="SUPFAM" id="SSF53686">
    <property type="entry name" value="Tryptophan synthase beta subunit-like PLP-dependent enzymes"/>
    <property type="match status" value="1"/>
</dbReference>
<evidence type="ECO:0000256" key="2">
    <source>
        <dbReference type="ARBA" id="ARBA00008639"/>
    </source>
</evidence>
<evidence type="ECO:0000313" key="8">
    <source>
        <dbReference type="Proteomes" id="UP000276443"/>
    </source>
</evidence>
<dbReference type="InterPro" id="IPR027278">
    <property type="entry name" value="ACCD_DCysDesulf"/>
</dbReference>
<dbReference type="PANTHER" id="PTHR43780:SF2">
    <property type="entry name" value="1-AMINOCYCLOPROPANE-1-CARBOXYLATE DEAMINASE-RELATED"/>
    <property type="match status" value="1"/>
</dbReference>
<dbReference type="Proteomes" id="UP000276443">
    <property type="component" value="Unassembled WGS sequence"/>
</dbReference>
<dbReference type="PANTHER" id="PTHR43780">
    <property type="entry name" value="1-AMINOCYCLOPROPANE-1-CARBOXYLATE DEAMINASE-RELATED"/>
    <property type="match status" value="1"/>
</dbReference>
<evidence type="ECO:0000313" key="7">
    <source>
        <dbReference type="EMBL" id="RPF54214.1"/>
    </source>
</evidence>
<evidence type="ECO:0000256" key="4">
    <source>
        <dbReference type="PIRSR" id="PIRSR006278-1"/>
    </source>
</evidence>
<feature type="modified residue" description="N6-(pyridoxal phosphate)lysine" evidence="5">
    <location>
        <position position="38"/>
    </location>
</feature>
<dbReference type="InterPro" id="IPR036052">
    <property type="entry name" value="TrpB-like_PALP_sf"/>
</dbReference>
<evidence type="ECO:0000259" key="6">
    <source>
        <dbReference type="Pfam" id="PF00291"/>
    </source>
</evidence>
<dbReference type="EMBL" id="RKRF01000008">
    <property type="protein sequence ID" value="RPF54214.1"/>
    <property type="molecule type" value="Genomic_DNA"/>
</dbReference>
<sequence>MVKVKTPSPIDYLNAISSKNNIYIKRDDLTDISLGGNKARKLQLFMKDAIGQQSDCIVTYGGAQSNHCRITAAFARQCGFKVVLVLSEPAEEQKFNGNYFLYDLFDSEIVWTKVNEVPETIKKTLDELKDKGYRPYFIQGGGHGNLGTHAYKLAFDEIVSYEREHNLSFDYIFHASGTGTTQAGLEVGKLLYGHQTQIRGVSVARNKTRGNDVIMNSIADYCDAYNIDKTLISKHINFDDKYVGNGYADIYPEILNTIKKVAQETTILLDPVYTGKAFYGMLDTIKKENLENKNILFLHTGGTPLLFNYAHLFKEM</sequence>
<evidence type="ECO:0000256" key="1">
    <source>
        <dbReference type="ARBA" id="ARBA00001933"/>
    </source>
</evidence>
<reference evidence="7 8" key="1">
    <citation type="submission" date="2018-11" db="EMBL/GenBank/DDBJ databases">
        <title>Genomic Encyclopedia of Type Strains, Phase IV (KMG-IV): sequencing the most valuable type-strain genomes for metagenomic binning, comparative biology and taxonomic classification.</title>
        <authorList>
            <person name="Goeker M."/>
        </authorList>
    </citation>
    <scope>NUCLEOTIDE SEQUENCE [LARGE SCALE GENOMIC DNA]</scope>
    <source>
        <strain evidence="7 8">DSM 18090</strain>
    </source>
</reference>
<organism evidence="7 8">
    <name type="scientific">Aquisalibacillus elongatus</name>
    <dbReference type="NCBI Taxonomy" id="485577"/>
    <lineage>
        <taxon>Bacteria</taxon>
        <taxon>Bacillati</taxon>
        <taxon>Bacillota</taxon>
        <taxon>Bacilli</taxon>
        <taxon>Bacillales</taxon>
        <taxon>Bacillaceae</taxon>
        <taxon>Aquisalibacillus</taxon>
    </lineage>
</organism>
<dbReference type="PIRSF" id="PIRSF006278">
    <property type="entry name" value="ACCD_DCysDesulf"/>
    <property type="match status" value="1"/>
</dbReference>
<accession>A0A3N5B9R5</accession>
<dbReference type="OrthoDB" id="9801249at2"/>
<evidence type="ECO:0000256" key="5">
    <source>
        <dbReference type="PIRSR" id="PIRSR006278-2"/>
    </source>
</evidence>
<comment type="similarity">
    <text evidence="2">Belongs to the ACC deaminase/D-cysteine desulfhydrase family.</text>
</comment>
<dbReference type="AlphaFoldDB" id="A0A3N5B9R5"/>
<protein>
    <submittedName>
        <fullName evidence="7">D-cysteine desulfhydrase</fullName>
    </submittedName>
</protein>
<gene>
    <name evidence="7" type="ORF">EDC24_1407</name>
</gene>